<reference evidence="1" key="1">
    <citation type="submission" date="2020-08" db="EMBL/GenBank/DDBJ databases">
        <title>Multicomponent nature underlies the extraordinary mechanical properties of spider dragline silk.</title>
        <authorList>
            <person name="Kono N."/>
            <person name="Nakamura H."/>
            <person name="Mori M."/>
            <person name="Yoshida Y."/>
            <person name="Ohtoshi R."/>
            <person name="Malay A.D."/>
            <person name="Moran D.A.P."/>
            <person name="Tomita M."/>
            <person name="Numata K."/>
            <person name="Arakawa K."/>
        </authorList>
    </citation>
    <scope>NUCLEOTIDE SEQUENCE</scope>
</reference>
<comment type="caution">
    <text evidence="1">The sequence shown here is derived from an EMBL/GenBank/DDBJ whole genome shotgun (WGS) entry which is preliminary data.</text>
</comment>
<sequence>NTSAQIKDELDAVYGNSVPSIMNVKFWATEFKRGRTSFGDDEYLGRPKTTTIDYKIDKVHRMELENRRIEVREMSMLE</sequence>
<keyword evidence="2" id="KW-1185">Reference proteome</keyword>
<dbReference type="OrthoDB" id="10059877at2759"/>
<name>A0A8X6QSG1_NEPPI</name>
<protein>
    <submittedName>
        <fullName evidence="1">HTH_48 domain-containing protein</fullName>
    </submittedName>
</protein>
<organism evidence="1 2">
    <name type="scientific">Nephila pilipes</name>
    <name type="common">Giant wood spider</name>
    <name type="synonym">Nephila maculata</name>
    <dbReference type="NCBI Taxonomy" id="299642"/>
    <lineage>
        <taxon>Eukaryota</taxon>
        <taxon>Metazoa</taxon>
        <taxon>Ecdysozoa</taxon>
        <taxon>Arthropoda</taxon>
        <taxon>Chelicerata</taxon>
        <taxon>Arachnida</taxon>
        <taxon>Araneae</taxon>
        <taxon>Araneomorphae</taxon>
        <taxon>Entelegynae</taxon>
        <taxon>Araneoidea</taxon>
        <taxon>Nephilidae</taxon>
        <taxon>Nephila</taxon>
    </lineage>
</organism>
<dbReference type="PANTHER" id="PTHR46060:SF1">
    <property type="entry name" value="MARINER MOS1 TRANSPOSASE-LIKE PROTEIN"/>
    <property type="match status" value="1"/>
</dbReference>
<accession>A0A8X6QSG1</accession>
<evidence type="ECO:0000313" key="2">
    <source>
        <dbReference type="Proteomes" id="UP000887013"/>
    </source>
</evidence>
<dbReference type="Proteomes" id="UP000887013">
    <property type="component" value="Unassembled WGS sequence"/>
</dbReference>
<dbReference type="InterPro" id="IPR052709">
    <property type="entry name" value="Transposase-MT_Hybrid"/>
</dbReference>
<dbReference type="EMBL" id="BMAW01082322">
    <property type="protein sequence ID" value="GFU28597.1"/>
    <property type="molecule type" value="Genomic_DNA"/>
</dbReference>
<dbReference type="AlphaFoldDB" id="A0A8X6QSG1"/>
<dbReference type="PANTHER" id="PTHR46060">
    <property type="entry name" value="MARINER MOS1 TRANSPOSASE-LIKE PROTEIN"/>
    <property type="match status" value="1"/>
</dbReference>
<proteinExistence type="predicted"/>
<feature type="non-terminal residue" evidence="1">
    <location>
        <position position="1"/>
    </location>
</feature>
<gene>
    <name evidence="1" type="primary">ALC57_15872</name>
    <name evidence="1" type="ORF">NPIL_160641</name>
</gene>
<evidence type="ECO:0000313" key="1">
    <source>
        <dbReference type="EMBL" id="GFU28597.1"/>
    </source>
</evidence>